<gene>
    <name evidence="2" type="ORF">S03H2_17310</name>
</gene>
<feature type="region of interest" description="Disordered" evidence="1">
    <location>
        <begin position="70"/>
        <end position="89"/>
    </location>
</feature>
<name>X1FKC1_9ZZZZ</name>
<dbReference type="AlphaFoldDB" id="X1FKC1"/>
<proteinExistence type="predicted"/>
<organism evidence="2">
    <name type="scientific">marine sediment metagenome</name>
    <dbReference type="NCBI Taxonomy" id="412755"/>
    <lineage>
        <taxon>unclassified sequences</taxon>
        <taxon>metagenomes</taxon>
        <taxon>ecological metagenomes</taxon>
    </lineage>
</organism>
<reference evidence="2" key="1">
    <citation type="journal article" date="2014" name="Front. Microbiol.">
        <title>High frequency of phylogenetically diverse reductive dehalogenase-homologous genes in deep subseafloor sedimentary metagenomes.</title>
        <authorList>
            <person name="Kawai M."/>
            <person name="Futagami T."/>
            <person name="Toyoda A."/>
            <person name="Takaki Y."/>
            <person name="Nishi S."/>
            <person name="Hori S."/>
            <person name="Arai W."/>
            <person name="Tsubouchi T."/>
            <person name="Morono Y."/>
            <person name="Uchiyama I."/>
            <person name="Ito T."/>
            <person name="Fujiyama A."/>
            <person name="Inagaki F."/>
            <person name="Takami H."/>
        </authorList>
    </citation>
    <scope>NUCLEOTIDE SEQUENCE</scope>
    <source>
        <strain evidence="2">Expedition CK06-06</strain>
    </source>
</reference>
<protein>
    <submittedName>
        <fullName evidence="2">Uncharacterized protein</fullName>
    </submittedName>
</protein>
<accession>X1FKC1</accession>
<dbReference type="EMBL" id="BARU01008917">
    <property type="protein sequence ID" value="GAH46111.1"/>
    <property type="molecule type" value="Genomic_DNA"/>
</dbReference>
<sequence>MSTRSELVGYVRKSNAGNALKLNILKSALDQAQTVEGKDGTKYVSLIMNLSKIKMIIGDEHEVTSVCQLVDEEEETEEETEEEKEEEKE</sequence>
<comment type="caution">
    <text evidence="2">The sequence shown here is derived from an EMBL/GenBank/DDBJ whole genome shotgun (WGS) entry which is preliminary data.</text>
</comment>
<evidence type="ECO:0000256" key="1">
    <source>
        <dbReference type="SAM" id="MobiDB-lite"/>
    </source>
</evidence>
<evidence type="ECO:0000313" key="2">
    <source>
        <dbReference type="EMBL" id="GAH46111.1"/>
    </source>
</evidence>